<dbReference type="GO" id="GO:0001671">
    <property type="term" value="F:ATPase activator activity"/>
    <property type="evidence" value="ECO:0007669"/>
    <property type="project" value="TreeGrafter"/>
</dbReference>
<evidence type="ECO:0000256" key="6">
    <source>
        <dbReference type="ARBA" id="ARBA00023136"/>
    </source>
</evidence>
<evidence type="ECO:0000256" key="3">
    <source>
        <dbReference type="ARBA" id="ARBA00022792"/>
    </source>
</evidence>
<dbReference type="InterPro" id="IPR001623">
    <property type="entry name" value="DnaJ_domain"/>
</dbReference>
<sequence>PGEGKSQITLMVKETQSVQVADIRPPSMSSSIILAGLGLATVGFGARFMLRTIPNLSQKLAEATTGMSMPKMDSKTLAASKYYKGGFDPKMSKREAALILGISPNAPPIKVKQMYKKLMLINHPDKGGSPYISAKVSEAKDKLDT</sequence>
<evidence type="ECO:0000259" key="10">
    <source>
        <dbReference type="PROSITE" id="PS50076"/>
    </source>
</evidence>
<comment type="similarity">
    <text evidence="7">Belongs to the TIM14 family.</text>
</comment>
<name>A0AAV2SAE2_MEGNR</name>
<dbReference type="GO" id="GO:0030150">
    <property type="term" value="P:protein import into mitochondrial matrix"/>
    <property type="evidence" value="ECO:0007669"/>
    <property type="project" value="TreeGrafter"/>
</dbReference>
<feature type="domain" description="J" evidence="10">
    <location>
        <begin position="95"/>
        <end position="145"/>
    </location>
</feature>
<evidence type="ECO:0000256" key="7">
    <source>
        <dbReference type="ARBA" id="ARBA00038105"/>
    </source>
</evidence>
<feature type="non-terminal residue" evidence="11">
    <location>
        <position position="1"/>
    </location>
</feature>
<dbReference type="InterPro" id="IPR036869">
    <property type="entry name" value="J_dom_sf"/>
</dbReference>
<dbReference type="PROSITE" id="PS50076">
    <property type="entry name" value="DNAJ_2"/>
    <property type="match status" value="1"/>
</dbReference>
<dbReference type="Proteomes" id="UP001497623">
    <property type="component" value="Unassembled WGS sequence"/>
</dbReference>
<evidence type="ECO:0000313" key="12">
    <source>
        <dbReference type="Proteomes" id="UP001497623"/>
    </source>
</evidence>
<protein>
    <recommendedName>
        <fullName evidence="10">J domain-containing protein</fullName>
    </recommendedName>
</protein>
<evidence type="ECO:0000256" key="4">
    <source>
        <dbReference type="ARBA" id="ARBA00022989"/>
    </source>
</evidence>
<keyword evidence="4 9" id="KW-1133">Transmembrane helix</keyword>
<evidence type="ECO:0000256" key="8">
    <source>
        <dbReference type="ARBA" id="ARBA00054366"/>
    </source>
</evidence>
<keyword evidence="3" id="KW-0999">Mitochondrion inner membrane</keyword>
<evidence type="ECO:0000256" key="5">
    <source>
        <dbReference type="ARBA" id="ARBA00023128"/>
    </source>
</evidence>
<dbReference type="FunFam" id="1.10.287.110:FF:000001">
    <property type="entry name" value="Import inner membrane translocase subunit tim14"/>
    <property type="match status" value="1"/>
</dbReference>
<dbReference type="GO" id="GO:0001405">
    <property type="term" value="C:PAM complex, Tim23 associated import motor"/>
    <property type="evidence" value="ECO:0007669"/>
    <property type="project" value="TreeGrafter"/>
</dbReference>
<organism evidence="11 12">
    <name type="scientific">Meganyctiphanes norvegica</name>
    <name type="common">Northern krill</name>
    <name type="synonym">Thysanopoda norvegica</name>
    <dbReference type="NCBI Taxonomy" id="48144"/>
    <lineage>
        <taxon>Eukaryota</taxon>
        <taxon>Metazoa</taxon>
        <taxon>Ecdysozoa</taxon>
        <taxon>Arthropoda</taxon>
        <taxon>Crustacea</taxon>
        <taxon>Multicrustacea</taxon>
        <taxon>Malacostraca</taxon>
        <taxon>Eumalacostraca</taxon>
        <taxon>Eucarida</taxon>
        <taxon>Euphausiacea</taxon>
        <taxon>Euphausiidae</taxon>
        <taxon>Meganyctiphanes</taxon>
    </lineage>
</organism>
<proteinExistence type="inferred from homology"/>
<dbReference type="SUPFAM" id="SSF46565">
    <property type="entry name" value="Chaperone J-domain"/>
    <property type="match status" value="1"/>
</dbReference>
<dbReference type="CDD" id="cd06257">
    <property type="entry name" value="DnaJ"/>
    <property type="match status" value="1"/>
</dbReference>
<reference evidence="11 12" key="1">
    <citation type="submission" date="2024-05" db="EMBL/GenBank/DDBJ databases">
        <authorList>
            <person name="Wallberg A."/>
        </authorList>
    </citation>
    <scope>NUCLEOTIDE SEQUENCE [LARGE SCALE GENOMIC DNA]</scope>
</reference>
<accession>A0AAV2SAE2</accession>
<dbReference type="AlphaFoldDB" id="A0AAV2SAE2"/>
<evidence type="ECO:0000256" key="2">
    <source>
        <dbReference type="ARBA" id="ARBA00022692"/>
    </source>
</evidence>
<feature type="transmembrane region" description="Helical" evidence="9">
    <location>
        <begin position="32"/>
        <end position="50"/>
    </location>
</feature>
<dbReference type="Gene3D" id="1.10.287.110">
    <property type="entry name" value="DnaJ domain"/>
    <property type="match status" value="1"/>
</dbReference>
<comment type="subcellular location">
    <subcellularLocation>
        <location evidence="1">Mitochondrion inner membrane</location>
        <topology evidence="1">Single-pass membrane protein</topology>
    </subcellularLocation>
</comment>
<evidence type="ECO:0000256" key="1">
    <source>
        <dbReference type="ARBA" id="ARBA00004434"/>
    </source>
</evidence>
<dbReference type="PANTHER" id="PTHR12763:SF28">
    <property type="entry name" value="GEO10507P1-RELATED"/>
    <property type="match status" value="1"/>
</dbReference>
<keyword evidence="2 9" id="KW-0812">Transmembrane</keyword>
<keyword evidence="12" id="KW-1185">Reference proteome</keyword>
<comment type="caution">
    <text evidence="11">The sequence shown here is derived from an EMBL/GenBank/DDBJ whole genome shotgun (WGS) entry which is preliminary data.</text>
</comment>
<evidence type="ECO:0000313" key="11">
    <source>
        <dbReference type="EMBL" id="CAL4169919.1"/>
    </source>
</evidence>
<keyword evidence="5" id="KW-0496">Mitochondrion</keyword>
<dbReference type="PANTHER" id="PTHR12763">
    <property type="match status" value="1"/>
</dbReference>
<gene>
    <name evidence="11" type="ORF">MNOR_LOCUS33930</name>
</gene>
<comment type="function">
    <text evidence="8">Probable component of the PAM complex, a complex required for the translocation of transit peptide-containing proteins from the inner membrane into the mitochondrial matrix in an ATP-dependent manner. May act as a co-chaperone that stimulate the ATP-dependent activity.</text>
</comment>
<keyword evidence="6 9" id="KW-0472">Membrane</keyword>
<dbReference type="EMBL" id="CAXKWB010050506">
    <property type="protein sequence ID" value="CAL4169919.1"/>
    <property type="molecule type" value="Genomic_DNA"/>
</dbReference>
<evidence type="ECO:0000256" key="9">
    <source>
        <dbReference type="SAM" id="Phobius"/>
    </source>
</evidence>